<dbReference type="EMBL" id="JARDXE010000014">
    <property type="protein sequence ID" value="MDE8647472.1"/>
    <property type="molecule type" value="Genomic_DNA"/>
</dbReference>
<reference evidence="2" key="1">
    <citation type="submission" date="2023-02" db="EMBL/GenBank/DDBJ databases">
        <title>A novel hydrolase synthesized by Rhodococcus erythropolis HQ is responsible for the detoxification of Zearalenone.</title>
        <authorList>
            <person name="Hu J."/>
            <person name="Xu J."/>
        </authorList>
    </citation>
    <scope>NUCLEOTIDE SEQUENCE</scope>
    <source>
        <strain evidence="2">HQ</strain>
    </source>
</reference>
<comment type="caution">
    <text evidence="2">The sequence shown here is derived from an EMBL/GenBank/DDBJ whole genome shotgun (WGS) entry which is preliminary data.</text>
</comment>
<dbReference type="RefSeq" id="WP_275232059.1">
    <property type="nucleotide sequence ID" value="NZ_JARDXE010000014.1"/>
</dbReference>
<feature type="region of interest" description="Disordered" evidence="1">
    <location>
        <begin position="1"/>
        <end position="23"/>
    </location>
</feature>
<evidence type="ECO:0000313" key="2">
    <source>
        <dbReference type="EMBL" id="MDE8647472.1"/>
    </source>
</evidence>
<dbReference type="Proteomes" id="UP001217325">
    <property type="component" value="Unassembled WGS sequence"/>
</dbReference>
<name>A0AAW6LQI8_RHOSG</name>
<evidence type="ECO:0000256" key="1">
    <source>
        <dbReference type="SAM" id="MobiDB-lite"/>
    </source>
</evidence>
<accession>A0AAW6LQI8</accession>
<dbReference type="AlphaFoldDB" id="A0AAW6LQI8"/>
<proteinExistence type="predicted"/>
<gene>
    <name evidence="2" type="ORF">PXH69_21095</name>
</gene>
<sequence length="256" mass="27034">MKKTMPRSPFRPHAGNTPNTANTRRRTCLRAAATLAAVAAVAVVAARCDVDGGLLDRNSGASRNLVEQRDAAIKAAEDRDYYDRHKDDVDEVAVAFLGEICDSVKALDSTVAGTQGRDTPVSVETAVTTMAGNLRAVADSADAGAARVSAAHTPVVDVILMPSTPPDAWMHINADVSGGFHEAASNVRDLENELQSRSYTDENALALTLESINSRTGEQLDTLGTTIEQSLNASPISNKQTRDALSNTGKCVSARS</sequence>
<evidence type="ECO:0000313" key="3">
    <source>
        <dbReference type="Proteomes" id="UP001217325"/>
    </source>
</evidence>
<protein>
    <submittedName>
        <fullName evidence="2">Uncharacterized protein</fullName>
    </submittedName>
</protein>
<organism evidence="2 3">
    <name type="scientific">Rhodococcus qingshengii</name>
    <dbReference type="NCBI Taxonomy" id="334542"/>
    <lineage>
        <taxon>Bacteria</taxon>
        <taxon>Bacillati</taxon>
        <taxon>Actinomycetota</taxon>
        <taxon>Actinomycetes</taxon>
        <taxon>Mycobacteriales</taxon>
        <taxon>Nocardiaceae</taxon>
        <taxon>Rhodococcus</taxon>
        <taxon>Rhodococcus erythropolis group</taxon>
    </lineage>
</organism>